<evidence type="ECO:0000313" key="2">
    <source>
        <dbReference type="EMBL" id="GGG96510.1"/>
    </source>
</evidence>
<feature type="signal peptide" evidence="1">
    <location>
        <begin position="1"/>
        <end position="24"/>
    </location>
</feature>
<evidence type="ECO:0000313" key="3">
    <source>
        <dbReference type="Proteomes" id="UP000648722"/>
    </source>
</evidence>
<keyword evidence="3" id="KW-1185">Reference proteome</keyword>
<feature type="chain" id="PRO_5046454906" evidence="1">
    <location>
        <begin position="25"/>
        <end position="217"/>
    </location>
</feature>
<name>A0ABQ1XL11_9PROT</name>
<dbReference type="RefSeq" id="WP_233351755.1">
    <property type="nucleotide sequence ID" value="NZ_BMFS01000003.1"/>
</dbReference>
<dbReference type="EMBL" id="BMFS01000003">
    <property type="protein sequence ID" value="GGG96510.1"/>
    <property type="molecule type" value="Genomic_DNA"/>
</dbReference>
<protein>
    <submittedName>
        <fullName evidence="2">Uncharacterized protein</fullName>
    </submittedName>
</protein>
<keyword evidence="1" id="KW-0732">Signal</keyword>
<reference evidence="3" key="1">
    <citation type="journal article" date="2019" name="Int. J. Syst. Evol. Microbiol.">
        <title>The Global Catalogue of Microorganisms (GCM) 10K type strain sequencing project: providing services to taxonomists for standard genome sequencing and annotation.</title>
        <authorList>
            <consortium name="The Broad Institute Genomics Platform"/>
            <consortium name="The Broad Institute Genome Sequencing Center for Infectious Disease"/>
            <person name="Wu L."/>
            <person name="Ma J."/>
        </authorList>
    </citation>
    <scope>NUCLEOTIDE SEQUENCE [LARGE SCALE GENOMIC DNA]</scope>
    <source>
        <strain evidence="3">CGMCC 1.12766</strain>
    </source>
</reference>
<accession>A0ABQ1XL11</accession>
<sequence>MKQYAITAAALMLAVALAPPAAQARPVSYEGGRTFIAEHDRSMSSVWAHYTPHHRYSIGYRGEWHRDDDHAFHGAQVTWLARRWFGEDYQANLYLSGAAGLAYGVDDNPAGTGPAGSLGVMADWETRRWFVSYMARGFSGETTGQSAMQAARLGVAPYIANYGALHTWLMVQVEHNPEAENPVGVTPLVRFFQGPLMAEAGWSVTDDRPFLQLQYRF</sequence>
<evidence type="ECO:0000256" key="1">
    <source>
        <dbReference type="SAM" id="SignalP"/>
    </source>
</evidence>
<organism evidence="2 3">
    <name type="scientific">Glycocaulis albus</name>
    <dbReference type="NCBI Taxonomy" id="1382801"/>
    <lineage>
        <taxon>Bacteria</taxon>
        <taxon>Pseudomonadati</taxon>
        <taxon>Pseudomonadota</taxon>
        <taxon>Alphaproteobacteria</taxon>
        <taxon>Maricaulales</taxon>
        <taxon>Maricaulaceae</taxon>
        <taxon>Glycocaulis</taxon>
    </lineage>
</organism>
<comment type="caution">
    <text evidence="2">The sequence shown here is derived from an EMBL/GenBank/DDBJ whole genome shotgun (WGS) entry which is preliminary data.</text>
</comment>
<proteinExistence type="predicted"/>
<dbReference type="Proteomes" id="UP000648722">
    <property type="component" value="Unassembled WGS sequence"/>
</dbReference>
<gene>
    <name evidence="2" type="ORF">GCM10007420_10250</name>
</gene>